<evidence type="ECO:0000313" key="10">
    <source>
        <dbReference type="EnsemblMetazoa" id="LLOJ005302-PA"/>
    </source>
</evidence>
<feature type="domain" description="Beta-Casp" evidence="9">
    <location>
        <begin position="281"/>
        <end position="406"/>
    </location>
</feature>
<keyword evidence="4 6" id="KW-0694">RNA-binding</keyword>
<name>A0A1B0CL15_LUTLO</name>
<evidence type="ECO:0000256" key="7">
    <source>
        <dbReference type="SAM" id="Phobius"/>
    </source>
</evidence>
<comment type="subcellular location">
    <subcellularLocation>
        <location evidence="1 6">Nucleus</location>
    </subcellularLocation>
</comment>
<dbReference type="GO" id="GO:0003723">
    <property type="term" value="F:RNA binding"/>
    <property type="evidence" value="ECO:0007669"/>
    <property type="project" value="UniProtKB-KW"/>
</dbReference>
<dbReference type="Pfam" id="PF10996">
    <property type="entry name" value="Beta-Casp"/>
    <property type="match status" value="1"/>
</dbReference>
<comment type="similarity">
    <text evidence="2 6">Belongs to the metallo-beta-lactamase superfamily. RNA-metabolizing metallo-beta-lactamase-like family. CPSF2/YSH1 subfamily.</text>
</comment>
<dbReference type="SMART" id="SM00849">
    <property type="entry name" value="Lactamase_B"/>
    <property type="match status" value="1"/>
</dbReference>
<keyword evidence="7" id="KW-0812">Transmembrane</keyword>
<dbReference type="VEuPathDB" id="VectorBase:LLONM1_006705"/>
<keyword evidence="7" id="KW-1133">Transmembrane helix</keyword>
<dbReference type="Pfam" id="PF13299">
    <property type="entry name" value="CPSF100_C"/>
    <property type="match status" value="1"/>
</dbReference>
<dbReference type="Proteomes" id="UP000092461">
    <property type="component" value="Unassembled WGS sequence"/>
</dbReference>
<dbReference type="InterPro" id="IPR035639">
    <property type="entry name" value="CPSF2_MBL"/>
</dbReference>
<evidence type="ECO:0000256" key="2">
    <source>
        <dbReference type="ARBA" id="ARBA00010624"/>
    </source>
</evidence>
<feature type="domain" description="Metallo-beta-lactamase" evidence="8">
    <location>
        <begin position="55"/>
        <end position="261"/>
    </location>
</feature>
<evidence type="ECO:0000313" key="11">
    <source>
        <dbReference type="Proteomes" id="UP000092461"/>
    </source>
</evidence>
<dbReference type="VEuPathDB" id="VectorBase:LLOJ005302"/>
<dbReference type="CDD" id="cd16293">
    <property type="entry name" value="CPSF2-like_MBL-fold"/>
    <property type="match status" value="1"/>
</dbReference>
<dbReference type="PANTHER" id="PTHR45922">
    <property type="entry name" value="CLEAVAGE AND POLYADENYLATION SPECIFICITY FACTOR SUBUNIT 2"/>
    <property type="match status" value="1"/>
</dbReference>
<dbReference type="InterPro" id="IPR027075">
    <property type="entry name" value="CPSF2"/>
</dbReference>
<evidence type="ECO:0000256" key="6">
    <source>
        <dbReference type="RuleBase" id="RU365006"/>
    </source>
</evidence>
<dbReference type="GO" id="GO:0006398">
    <property type="term" value="P:mRNA 3'-end processing by stem-loop binding and cleavage"/>
    <property type="evidence" value="ECO:0007669"/>
    <property type="project" value="InterPro"/>
</dbReference>
<dbReference type="PANTHER" id="PTHR45922:SF1">
    <property type="entry name" value="CLEAVAGE AND POLYADENYLATION SPECIFICITY FACTOR SUBUNIT 2"/>
    <property type="match status" value="1"/>
</dbReference>
<evidence type="ECO:0000256" key="4">
    <source>
        <dbReference type="ARBA" id="ARBA00022884"/>
    </source>
</evidence>
<dbReference type="EMBL" id="AJWK01016831">
    <property type="status" value="NOT_ANNOTATED_CDS"/>
    <property type="molecule type" value="Genomic_DNA"/>
</dbReference>
<dbReference type="Pfam" id="PF07521">
    <property type="entry name" value="RMMBL"/>
    <property type="match status" value="1"/>
</dbReference>
<dbReference type="SMART" id="SM01027">
    <property type="entry name" value="Beta-Casp"/>
    <property type="match status" value="1"/>
</dbReference>
<feature type="transmembrane region" description="Helical" evidence="7">
    <location>
        <begin position="21"/>
        <end position="43"/>
    </location>
</feature>
<dbReference type="Pfam" id="PF16661">
    <property type="entry name" value="Lactamase_B_6"/>
    <property type="match status" value="1"/>
</dbReference>
<dbReference type="InterPro" id="IPR011108">
    <property type="entry name" value="RMMBL"/>
</dbReference>
<dbReference type="InterPro" id="IPR022712">
    <property type="entry name" value="Beta_Casp"/>
</dbReference>
<evidence type="ECO:0000256" key="1">
    <source>
        <dbReference type="ARBA" id="ARBA00004123"/>
    </source>
</evidence>
<evidence type="ECO:0000259" key="9">
    <source>
        <dbReference type="SMART" id="SM01027"/>
    </source>
</evidence>
<proteinExistence type="inferred from homology"/>
<dbReference type="FunFam" id="3.60.15.10:FF:000008">
    <property type="entry name" value="Cleavage and polyadenylation specificity factor subunit 2"/>
    <property type="match status" value="1"/>
</dbReference>
<keyword evidence="5 6" id="KW-0539">Nucleus</keyword>
<dbReference type="SUPFAM" id="SSF56281">
    <property type="entry name" value="Metallo-hydrolase/oxidoreductase"/>
    <property type="match status" value="1"/>
</dbReference>
<dbReference type="InterPro" id="IPR001279">
    <property type="entry name" value="Metallo-B-lactamas"/>
</dbReference>
<dbReference type="Gene3D" id="3.60.15.10">
    <property type="entry name" value="Ribonuclease Z/Hydroxyacylglutathione hydrolase-like"/>
    <property type="match status" value="1"/>
</dbReference>
<dbReference type="GO" id="GO:0005847">
    <property type="term" value="C:mRNA cleavage and polyadenylation specificity factor complex"/>
    <property type="evidence" value="ECO:0007669"/>
    <property type="project" value="InterPro"/>
</dbReference>
<dbReference type="AlphaFoldDB" id="A0A1B0CL15"/>
<sequence>KKRKQTPKKSHFPRVLGRKNVFYLFLKVLNNRIKLTIAMTSIIKLHAISGAMDESPPCYLLQVDEVRILLDCGWDEKFDQKFIKEIKRYVHTIDAVLLSYPDPYHLGALPYLVGKLGLNCPIYATIPVYKMGQMFMYDLYMSHYNMYDFDLFSLDDVDTTFDKIIQLKYTQSVAMKGKGYGITITPLPAGHMIGGTIWKIVKEGEEDIVYACDFNHKKERHLNGCELEKLQRPSLFITDAYNANYQQARRRARDEKLMTNILQTLRNNGNVLLTVDTAGRVLELAHMLDHLWKNKESGLLAYSLALLNNVSYNVVEFAKSQIEWMSDKLMKNFEGARNNPFQFRHLKLCHNLSELASVPSPKVVLASSTDMECGYSRELFVQWAQNPNNSIIITSRTTPGTLARDLIDNGGNGRKIELDVSRRVELEGTELEEFQRTQGEKTKTKLIPNREMDELSSDSEDDLEMAIITGKHDIVIRPEGRSTTGFFKSNKRMHVMFPFHEEKIKSDDYGEIIQLDDYKIVDSGMEFGEDNKENQLSKADEVKKEEKDVEEVLDLEKPTKCISSRKLIEVNAQIQFIDFEGRSDGESLLKILSQLRPRRVIVVRGSQPSTEMIANYCEQNISARVFMPNRGDIIDATTESHIYQIKLTEALVSQLQFQKGKDAEVAWIDAQIVTRNQQIDTTAEGVEMEVESTDFQKEETKILTLEPMRPEDIPSHESVFINELKLSDFKQVLMRNNIPSEFSGGVLWCCNGTLALKRLDTGKVLIEGALSEEYFRIRQLLYEQYAIL</sequence>
<evidence type="ECO:0000259" key="8">
    <source>
        <dbReference type="SMART" id="SM00849"/>
    </source>
</evidence>
<evidence type="ECO:0000256" key="5">
    <source>
        <dbReference type="ARBA" id="ARBA00023242"/>
    </source>
</evidence>
<dbReference type="InterPro" id="IPR036866">
    <property type="entry name" value="RibonucZ/Hydroxyglut_hydro"/>
</dbReference>
<evidence type="ECO:0000256" key="3">
    <source>
        <dbReference type="ARBA" id="ARBA00022664"/>
    </source>
</evidence>
<dbReference type="InterPro" id="IPR025069">
    <property type="entry name" value="Cpsf2_C"/>
</dbReference>
<accession>A0A1B0CL15</accession>
<keyword evidence="3 6" id="KW-0507">mRNA processing</keyword>
<protein>
    <recommendedName>
        <fullName evidence="6">Cleavage and polyadenylation specificity factor subunit 2</fullName>
    </recommendedName>
    <alternativeName>
        <fullName evidence="6">Cleavage and polyadenylation specificity factor 100 kDa subunit</fullName>
    </alternativeName>
</protein>
<dbReference type="EnsemblMetazoa" id="LLOJ005302-RA">
    <property type="protein sequence ID" value="LLOJ005302-PA"/>
    <property type="gene ID" value="LLOJ005302"/>
</dbReference>
<reference evidence="10" key="1">
    <citation type="submission" date="2020-05" db="UniProtKB">
        <authorList>
            <consortium name="EnsemblMetazoa"/>
        </authorList>
    </citation>
    <scope>IDENTIFICATION</scope>
    <source>
        <strain evidence="10">Jacobina</strain>
    </source>
</reference>
<organism evidence="10 11">
    <name type="scientific">Lutzomyia longipalpis</name>
    <name type="common">Sand fly</name>
    <dbReference type="NCBI Taxonomy" id="7200"/>
    <lineage>
        <taxon>Eukaryota</taxon>
        <taxon>Metazoa</taxon>
        <taxon>Ecdysozoa</taxon>
        <taxon>Arthropoda</taxon>
        <taxon>Hexapoda</taxon>
        <taxon>Insecta</taxon>
        <taxon>Pterygota</taxon>
        <taxon>Neoptera</taxon>
        <taxon>Endopterygota</taxon>
        <taxon>Diptera</taxon>
        <taxon>Nematocera</taxon>
        <taxon>Psychodoidea</taxon>
        <taxon>Psychodidae</taxon>
        <taxon>Lutzomyia</taxon>
        <taxon>Lutzomyia</taxon>
    </lineage>
</organism>
<keyword evidence="11" id="KW-1185">Reference proteome</keyword>
<keyword evidence="7" id="KW-0472">Membrane</keyword>